<feature type="region of interest" description="Disordered" evidence="2">
    <location>
        <begin position="1"/>
        <end position="32"/>
    </location>
</feature>
<protein>
    <submittedName>
        <fullName evidence="5">Uncharacterized protein LOC118407948</fullName>
    </submittedName>
</protein>
<dbReference type="InterPro" id="IPR009071">
    <property type="entry name" value="HMG_box_dom"/>
</dbReference>
<dbReference type="PROSITE" id="PS50118">
    <property type="entry name" value="HMG_BOX_2"/>
    <property type="match status" value="1"/>
</dbReference>
<dbReference type="SUPFAM" id="SSF47095">
    <property type="entry name" value="HMG-box"/>
    <property type="match status" value="1"/>
</dbReference>
<dbReference type="OMA" id="SHIRTCI"/>
<feature type="compositionally biased region" description="Basic and acidic residues" evidence="2">
    <location>
        <begin position="1"/>
        <end position="15"/>
    </location>
</feature>
<organism evidence="4 5">
    <name type="scientific">Branchiostoma floridae</name>
    <name type="common">Florida lancelet</name>
    <name type="synonym">Amphioxus</name>
    <dbReference type="NCBI Taxonomy" id="7739"/>
    <lineage>
        <taxon>Eukaryota</taxon>
        <taxon>Metazoa</taxon>
        <taxon>Chordata</taxon>
        <taxon>Cephalochordata</taxon>
        <taxon>Leptocardii</taxon>
        <taxon>Amphioxiformes</taxon>
        <taxon>Branchiostomatidae</taxon>
        <taxon>Branchiostoma</taxon>
    </lineage>
</organism>
<gene>
    <name evidence="5" type="primary">LOC118407948</name>
</gene>
<keyword evidence="4" id="KW-1185">Reference proteome</keyword>
<evidence type="ECO:0000313" key="5">
    <source>
        <dbReference type="RefSeq" id="XP_035664415.1"/>
    </source>
</evidence>
<feature type="compositionally biased region" description="Polar residues" evidence="2">
    <location>
        <begin position="310"/>
        <end position="321"/>
    </location>
</feature>
<feature type="region of interest" description="Disordered" evidence="2">
    <location>
        <begin position="234"/>
        <end position="321"/>
    </location>
</feature>
<reference evidence="5" key="1">
    <citation type="submission" date="2025-08" db="UniProtKB">
        <authorList>
            <consortium name="RefSeq"/>
        </authorList>
    </citation>
    <scope>IDENTIFICATION</scope>
    <source>
        <strain evidence="5">S238N-H82</strain>
        <tissue evidence="5">Testes</tissue>
    </source>
</reference>
<dbReference type="RefSeq" id="XP_035664415.1">
    <property type="nucleotide sequence ID" value="XM_035808522.1"/>
</dbReference>
<name>A0A9J7HU09_BRAFL</name>
<dbReference type="Gene3D" id="1.10.30.10">
    <property type="entry name" value="High mobility group box domain"/>
    <property type="match status" value="1"/>
</dbReference>
<dbReference type="Gene3D" id="1.10.10.60">
    <property type="entry name" value="Homeodomain-like"/>
    <property type="match status" value="1"/>
</dbReference>
<sequence length="321" mass="35951">MASHTDDETSDEDSHNGGGEEEDTNIRASRQQKEYDPVLVRFYEERGMTVAKKNCPLIQEAAKESQKTVAQVKNFIGNYRKSKGGSKRRPPADDMVVKKRRITGYHEYYRQQLPRKRDIQGFSLAGANKEIGESWKNLTEEEKDHYNKAAEERRGRVTKVQTWTEVSKKLKQLQKLSDELEDLGVETLGVSLYKGEIRTFGSQMGKDLATDEEVGGFIENQLKAAELKRKAAQCLNGNKRRKNTDRGTTTSSQSVAGTSRINTNSTKQKIKRVKRARANQRQRSGPTVTSISTSATNVETTATGPHRTTHNSAQGNPSTSV</sequence>
<accession>A0A9J7HU09</accession>
<dbReference type="CDD" id="cd00084">
    <property type="entry name" value="HMG-box_SF"/>
    <property type="match status" value="1"/>
</dbReference>
<feature type="compositionally biased region" description="Polar residues" evidence="2">
    <location>
        <begin position="246"/>
        <end position="267"/>
    </location>
</feature>
<dbReference type="Pfam" id="PF09011">
    <property type="entry name" value="HMG_box_2"/>
    <property type="match status" value="1"/>
</dbReference>
<keyword evidence="1" id="KW-0539">Nucleus</keyword>
<dbReference type="OrthoDB" id="70519at2759"/>
<dbReference type="GO" id="GO:0005634">
    <property type="term" value="C:nucleus"/>
    <property type="evidence" value="ECO:0007669"/>
    <property type="project" value="UniProtKB-UniRule"/>
</dbReference>
<feature type="compositionally biased region" description="Basic residues" evidence="2">
    <location>
        <begin position="268"/>
        <end position="280"/>
    </location>
</feature>
<dbReference type="KEGG" id="bfo:118407948"/>
<evidence type="ECO:0000259" key="3">
    <source>
        <dbReference type="PROSITE" id="PS50118"/>
    </source>
</evidence>
<dbReference type="InterPro" id="IPR036910">
    <property type="entry name" value="HMG_box_dom_sf"/>
</dbReference>
<evidence type="ECO:0000313" key="4">
    <source>
        <dbReference type="Proteomes" id="UP000001554"/>
    </source>
</evidence>
<dbReference type="GO" id="GO:0003677">
    <property type="term" value="F:DNA binding"/>
    <property type="evidence" value="ECO:0007669"/>
    <property type="project" value="UniProtKB-UniRule"/>
</dbReference>
<dbReference type="AlphaFoldDB" id="A0A9J7HU09"/>
<keyword evidence="1" id="KW-0238">DNA-binding</keyword>
<feature type="domain" description="HMG box" evidence="3">
    <location>
        <begin position="98"/>
        <end position="156"/>
    </location>
</feature>
<dbReference type="GeneID" id="118407948"/>
<dbReference type="Proteomes" id="UP000001554">
    <property type="component" value="Unplaced"/>
</dbReference>
<feature type="compositionally biased region" description="Polar residues" evidence="2">
    <location>
        <begin position="281"/>
        <end position="303"/>
    </location>
</feature>
<feature type="DNA-binding region" description="HMG box" evidence="1">
    <location>
        <begin position="98"/>
        <end position="156"/>
    </location>
</feature>
<evidence type="ECO:0000256" key="2">
    <source>
        <dbReference type="SAM" id="MobiDB-lite"/>
    </source>
</evidence>
<proteinExistence type="predicted"/>
<evidence type="ECO:0000256" key="1">
    <source>
        <dbReference type="PROSITE-ProRule" id="PRU00267"/>
    </source>
</evidence>
<dbReference type="SMART" id="SM00398">
    <property type="entry name" value="HMG"/>
    <property type="match status" value="1"/>
</dbReference>